<gene>
    <name evidence="3" type="ORF">HRR80_000960</name>
</gene>
<dbReference type="InterPro" id="IPR003615">
    <property type="entry name" value="HNH_nuc"/>
</dbReference>
<protein>
    <recommendedName>
        <fullName evidence="2">HNH nuclease domain-containing protein</fullName>
    </recommendedName>
</protein>
<reference evidence="3" key="1">
    <citation type="submission" date="2023-01" db="EMBL/GenBank/DDBJ databases">
        <title>Exophiala dermititidis isolated from Cystic Fibrosis Patient.</title>
        <authorList>
            <person name="Kurbessoian T."/>
            <person name="Crocker A."/>
            <person name="Murante D."/>
            <person name="Hogan D.A."/>
            <person name="Stajich J.E."/>
        </authorList>
    </citation>
    <scope>NUCLEOTIDE SEQUENCE</scope>
    <source>
        <strain evidence="3">Ex8</strain>
    </source>
</reference>
<dbReference type="EMBL" id="JAJGCB010000001">
    <property type="protein sequence ID" value="KAJ8996229.1"/>
    <property type="molecule type" value="Genomic_DNA"/>
</dbReference>
<evidence type="ECO:0000259" key="2">
    <source>
        <dbReference type="Pfam" id="PF13391"/>
    </source>
</evidence>
<feature type="region of interest" description="Disordered" evidence="1">
    <location>
        <begin position="310"/>
        <end position="330"/>
    </location>
</feature>
<dbReference type="Pfam" id="PF13391">
    <property type="entry name" value="HNH_2"/>
    <property type="match status" value="1"/>
</dbReference>
<evidence type="ECO:0000313" key="4">
    <source>
        <dbReference type="Proteomes" id="UP001161757"/>
    </source>
</evidence>
<accession>A0AAN6F4I1</accession>
<name>A0AAN6F4I1_EXODE</name>
<evidence type="ECO:0000313" key="3">
    <source>
        <dbReference type="EMBL" id="KAJ8996229.1"/>
    </source>
</evidence>
<dbReference type="Proteomes" id="UP001161757">
    <property type="component" value="Unassembled WGS sequence"/>
</dbReference>
<sequence length="358" mass="41696">MASNEHNNGRIVYSPYAPPSHPEKSQLCPPSEHIHIKHPGSDSTLFTLPRLDSGGIHHETVRTACAILDDNRWDGFLTLDKHGEHPVPKAETILRAKIYYFHTSWPLNDLGYAVTPTFEHWRFPHDILPPSWRDIASFKQTSRPESDNYCRITQFEDGVEDAHWVPSAERQWFNNNMTAYIDSTRADKLKDSDNRVRLRSDVHSVFDAKRFAIVPIDGRLVVYCMNTKLGSQVERLYHGVELHRIRDSGYLGHFLLARFAYTVFERLRAWLESNTSRKLRLRVDNATRVEICSPERCWRFAQYTAYQGKSRSVSPRKRPHPDAGAAVDSDDECQWVEAEFRGRKRRRDDPEVTQRRKR</sequence>
<feature type="domain" description="HNH nuclease" evidence="2">
    <location>
        <begin position="150"/>
        <end position="214"/>
    </location>
</feature>
<organism evidence="3 4">
    <name type="scientific">Exophiala dermatitidis</name>
    <name type="common">Black yeast-like fungus</name>
    <name type="synonym">Wangiella dermatitidis</name>
    <dbReference type="NCBI Taxonomy" id="5970"/>
    <lineage>
        <taxon>Eukaryota</taxon>
        <taxon>Fungi</taxon>
        <taxon>Dikarya</taxon>
        <taxon>Ascomycota</taxon>
        <taxon>Pezizomycotina</taxon>
        <taxon>Eurotiomycetes</taxon>
        <taxon>Chaetothyriomycetidae</taxon>
        <taxon>Chaetothyriales</taxon>
        <taxon>Herpotrichiellaceae</taxon>
        <taxon>Exophiala</taxon>
    </lineage>
</organism>
<evidence type="ECO:0000256" key="1">
    <source>
        <dbReference type="SAM" id="MobiDB-lite"/>
    </source>
</evidence>
<feature type="region of interest" description="Disordered" evidence="1">
    <location>
        <begin position="1"/>
        <end position="28"/>
    </location>
</feature>
<comment type="caution">
    <text evidence="3">The sequence shown here is derived from an EMBL/GenBank/DDBJ whole genome shotgun (WGS) entry which is preliminary data.</text>
</comment>
<dbReference type="AlphaFoldDB" id="A0AAN6F4I1"/>
<proteinExistence type="predicted"/>